<dbReference type="GO" id="GO:0008061">
    <property type="term" value="F:chitin binding"/>
    <property type="evidence" value="ECO:0007669"/>
    <property type="project" value="InterPro"/>
</dbReference>
<keyword evidence="4" id="KW-1185">Reference proteome</keyword>
<organism evidence="3 4">
    <name type="scientific">Homarus americanus</name>
    <name type="common">American lobster</name>
    <dbReference type="NCBI Taxonomy" id="6706"/>
    <lineage>
        <taxon>Eukaryota</taxon>
        <taxon>Metazoa</taxon>
        <taxon>Ecdysozoa</taxon>
        <taxon>Arthropoda</taxon>
        <taxon>Crustacea</taxon>
        <taxon>Multicrustacea</taxon>
        <taxon>Malacostraca</taxon>
        <taxon>Eumalacostraca</taxon>
        <taxon>Eucarida</taxon>
        <taxon>Decapoda</taxon>
        <taxon>Pleocyemata</taxon>
        <taxon>Astacidea</taxon>
        <taxon>Nephropoidea</taxon>
        <taxon>Nephropidae</taxon>
        <taxon>Homarus</taxon>
    </lineage>
</organism>
<protein>
    <submittedName>
        <fullName evidence="3">Putative Chitin binding Peritrophin-A domain-containing protein 31</fullName>
    </submittedName>
</protein>
<feature type="domain" description="Chitin-binding type-2" evidence="2">
    <location>
        <begin position="123"/>
        <end position="185"/>
    </location>
</feature>
<sequence length="256" mass="27947">MKMLWSPLPVLLSITVCFAQIRPPGPPAPPQQPPPATSDGFSGYLKQCAPGDLIPGPTCTSFLKCIGSRTQATRRVKYECAPGTIFNQEVSTCVHGDASQCVISAGPDTSAPWPPESVGPPSPASCPAYEPGTFPSYRDCVGFYKCIVTMGCTIKGFHYHCPRHFLFDVNTKRCQAESVVGVCDKAADPGVQTHEIQPVVEIKQELLDDFFAASAYWDFMPFLPDEPQKIVPFDLRLLPRSGGRRLHAYKITPSDL</sequence>
<dbReference type="Pfam" id="PF01607">
    <property type="entry name" value="CBM_14"/>
    <property type="match status" value="1"/>
</dbReference>
<dbReference type="Gene3D" id="2.170.140.10">
    <property type="entry name" value="Chitin binding domain"/>
    <property type="match status" value="2"/>
</dbReference>
<evidence type="ECO:0000259" key="2">
    <source>
        <dbReference type="PROSITE" id="PS50940"/>
    </source>
</evidence>
<evidence type="ECO:0000313" key="3">
    <source>
        <dbReference type="EMBL" id="KAG7175206.1"/>
    </source>
</evidence>
<dbReference type="InterPro" id="IPR036508">
    <property type="entry name" value="Chitin-bd_dom_sf"/>
</dbReference>
<gene>
    <name evidence="3" type="ORF">Hamer_G001229</name>
</gene>
<evidence type="ECO:0000313" key="4">
    <source>
        <dbReference type="Proteomes" id="UP000747542"/>
    </source>
</evidence>
<dbReference type="InterPro" id="IPR002557">
    <property type="entry name" value="Chitin-bd_dom"/>
</dbReference>
<feature type="signal peptide" evidence="1">
    <location>
        <begin position="1"/>
        <end position="19"/>
    </location>
</feature>
<keyword evidence="1" id="KW-0732">Signal</keyword>
<dbReference type="PROSITE" id="PS50940">
    <property type="entry name" value="CHIT_BIND_II"/>
    <property type="match status" value="2"/>
</dbReference>
<dbReference type="SUPFAM" id="SSF57625">
    <property type="entry name" value="Invertebrate chitin-binding proteins"/>
    <property type="match status" value="2"/>
</dbReference>
<feature type="domain" description="Chitin-binding type-2" evidence="2">
    <location>
        <begin position="45"/>
        <end position="103"/>
    </location>
</feature>
<dbReference type="Proteomes" id="UP000747542">
    <property type="component" value="Unassembled WGS sequence"/>
</dbReference>
<dbReference type="SMART" id="SM00494">
    <property type="entry name" value="ChtBD2"/>
    <property type="match status" value="2"/>
</dbReference>
<dbReference type="GO" id="GO:0005576">
    <property type="term" value="C:extracellular region"/>
    <property type="evidence" value="ECO:0007669"/>
    <property type="project" value="InterPro"/>
</dbReference>
<feature type="chain" id="PRO_5035145066" evidence="1">
    <location>
        <begin position="20"/>
        <end position="256"/>
    </location>
</feature>
<comment type="caution">
    <text evidence="3">The sequence shown here is derived from an EMBL/GenBank/DDBJ whole genome shotgun (WGS) entry which is preliminary data.</text>
</comment>
<dbReference type="EMBL" id="JAHLQT010006108">
    <property type="protein sequence ID" value="KAG7175206.1"/>
    <property type="molecule type" value="Genomic_DNA"/>
</dbReference>
<accession>A0A8J5N7J8</accession>
<dbReference type="AlphaFoldDB" id="A0A8J5N7J8"/>
<proteinExistence type="predicted"/>
<reference evidence="3" key="1">
    <citation type="journal article" date="2021" name="Sci. Adv.">
        <title>The American lobster genome reveals insights on longevity, neural, and immune adaptations.</title>
        <authorList>
            <person name="Polinski J.M."/>
            <person name="Zimin A.V."/>
            <person name="Clark K.F."/>
            <person name="Kohn A.B."/>
            <person name="Sadowski N."/>
            <person name="Timp W."/>
            <person name="Ptitsyn A."/>
            <person name="Khanna P."/>
            <person name="Romanova D.Y."/>
            <person name="Williams P."/>
            <person name="Greenwood S.J."/>
            <person name="Moroz L.L."/>
            <person name="Walt D.R."/>
            <person name="Bodnar A.G."/>
        </authorList>
    </citation>
    <scope>NUCLEOTIDE SEQUENCE</scope>
    <source>
        <strain evidence="3">GMGI-L3</strain>
    </source>
</reference>
<name>A0A8J5N7J8_HOMAM</name>
<evidence type="ECO:0000256" key="1">
    <source>
        <dbReference type="SAM" id="SignalP"/>
    </source>
</evidence>